<feature type="domain" description="Solute-binding protein family 3/N-terminal" evidence="7">
    <location>
        <begin position="61"/>
        <end position="282"/>
    </location>
</feature>
<reference evidence="9" key="1">
    <citation type="submission" date="2020-02" db="EMBL/GenBank/DDBJ databases">
        <authorList>
            <person name="Meier V. D."/>
        </authorList>
    </citation>
    <scope>NUCLEOTIDE SEQUENCE</scope>
    <source>
        <strain evidence="9">AVDCRST_MAG85</strain>
    </source>
</reference>
<keyword evidence="3 6" id="KW-0732">Signal</keyword>
<evidence type="ECO:0000256" key="5">
    <source>
        <dbReference type="SAM" id="MobiDB-lite"/>
    </source>
</evidence>
<dbReference type="InterPro" id="IPR001320">
    <property type="entry name" value="Iontro_rcpt_C"/>
</dbReference>
<keyword evidence="2" id="KW-0813">Transport</keyword>
<feature type="signal peptide" evidence="6">
    <location>
        <begin position="1"/>
        <end position="19"/>
    </location>
</feature>
<dbReference type="PROSITE" id="PS51257">
    <property type="entry name" value="PROKAR_LIPOPROTEIN"/>
    <property type="match status" value="1"/>
</dbReference>
<evidence type="ECO:0000256" key="3">
    <source>
        <dbReference type="ARBA" id="ARBA00022729"/>
    </source>
</evidence>
<dbReference type="PANTHER" id="PTHR30085:SF6">
    <property type="entry name" value="ABC TRANSPORTER GLUTAMINE-BINDING PROTEIN GLNH"/>
    <property type="match status" value="1"/>
</dbReference>
<evidence type="ECO:0000256" key="1">
    <source>
        <dbReference type="ARBA" id="ARBA00010333"/>
    </source>
</evidence>
<dbReference type="SMART" id="SM00079">
    <property type="entry name" value="PBPe"/>
    <property type="match status" value="1"/>
</dbReference>
<evidence type="ECO:0000256" key="4">
    <source>
        <dbReference type="RuleBase" id="RU003744"/>
    </source>
</evidence>
<feature type="region of interest" description="Disordered" evidence="5">
    <location>
        <begin position="25"/>
        <end position="50"/>
    </location>
</feature>
<dbReference type="InterPro" id="IPR018313">
    <property type="entry name" value="SBP_3_CS"/>
</dbReference>
<comment type="similarity">
    <text evidence="1 4">Belongs to the bacterial solute-binding protein 3 family.</text>
</comment>
<dbReference type="GO" id="GO:0016020">
    <property type="term" value="C:membrane"/>
    <property type="evidence" value="ECO:0007669"/>
    <property type="project" value="InterPro"/>
</dbReference>
<dbReference type="Gene3D" id="3.40.190.10">
    <property type="entry name" value="Periplasmic binding protein-like II"/>
    <property type="match status" value="2"/>
</dbReference>
<dbReference type="PANTHER" id="PTHR30085">
    <property type="entry name" value="AMINO ACID ABC TRANSPORTER PERMEASE"/>
    <property type="match status" value="1"/>
</dbReference>
<dbReference type="InterPro" id="IPR001638">
    <property type="entry name" value="Solute-binding_3/MltF_N"/>
</dbReference>
<evidence type="ECO:0000259" key="8">
    <source>
        <dbReference type="SMART" id="SM00079"/>
    </source>
</evidence>
<dbReference type="SUPFAM" id="SSF53850">
    <property type="entry name" value="Periplasmic binding protein-like II"/>
    <property type="match status" value="1"/>
</dbReference>
<dbReference type="GO" id="GO:0015276">
    <property type="term" value="F:ligand-gated monoatomic ion channel activity"/>
    <property type="evidence" value="ECO:0007669"/>
    <property type="project" value="InterPro"/>
</dbReference>
<organism evidence="9">
    <name type="scientific">uncultured Solirubrobacteraceae bacterium</name>
    <dbReference type="NCBI Taxonomy" id="1162706"/>
    <lineage>
        <taxon>Bacteria</taxon>
        <taxon>Bacillati</taxon>
        <taxon>Actinomycetota</taxon>
        <taxon>Thermoleophilia</taxon>
        <taxon>Solirubrobacterales</taxon>
        <taxon>Solirubrobacteraceae</taxon>
        <taxon>environmental samples</taxon>
    </lineage>
</organism>
<sequence>MKALRWLLIAALALTLALAAGCGDDEEEAGGGGGGETTETAAEAPKAAAGTSLAKIQDEGEIAIGVKYDVPPFGFKNPQSGDIEGFDIDLGKRIAEKLGVKPKFIEAISDNRIPFLQDGTADVILSTMTINAERDMEIDFSEPYYVAKGRILVKKDDDSIKGVDDLAGKNVCTALGSTYEETLKKQAPKAELKLVDSYSECLELIQNGAVDAVSTDDVILTGMIIQDDTLKLTEGEELTTEPYGAGIKDGDKELQKFVTDVVAEYKQDGGWAEAYQKWVGQYTKEEQEPPTMTLREAIDMSK</sequence>
<gene>
    <name evidence="9" type="ORF">AVDCRST_MAG85-3017</name>
</gene>
<dbReference type="GO" id="GO:0006865">
    <property type="term" value="P:amino acid transport"/>
    <property type="evidence" value="ECO:0007669"/>
    <property type="project" value="TreeGrafter"/>
</dbReference>
<evidence type="ECO:0000256" key="2">
    <source>
        <dbReference type="ARBA" id="ARBA00022448"/>
    </source>
</evidence>
<dbReference type="GO" id="GO:0005576">
    <property type="term" value="C:extracellular region"/>
    <property type="evidence" value="ECO:0007669"/>
    <property type="project" value="TreeGrafter"/>
</dbReference>
<dbReference type="GO" id="GO:0030288">
    <property type="term" value="C:outer membrane-bounded periplasmic space"/>
    <property type="evidence" value="ECO:0007669"/>
    <property type="project" value="TreeGrafter"/>
</dbReference>
<dbReference type="Pfam" id="PF00497">
    <property type="entry name" value="SBP_bac_3"/>
    <property type="match status" value="1"/>
</dbReference>
<dbReference type="EMBL" id="CADCVT010000334">
    <property type="protein sequence ID" value="CAA9523128.1"/>
    <property type="molecule type" value="Genomic_DNA"/>
</dbReference>
<dbReference type="PROSITE" id="PS01039">
    <property type="entry name" value="SBP_BACTERIAL_3"/>
    <property type="match status" value="1"/>
</dbReference>
<feature type="chain" id="PRO_5026953322" evidence="6">
    <location>
        <begin position="20"/>
        <end position="302"/>
    </location>
</feature>
<protein>
    <submittedName>
        <fullName evidence="9">Probable amino-acid-binding protein YxeM</fullName>
    </submittedName>
</protein>
<evidence type="ECO:0000259" key="7">
    <source>
        <dbReference type="SMART" id="SM00062"/>
    </source>
</evidence>
<accession>A0A6J4TIS1</accession>
<dbReference type="CDD" id="cd13690">
    <property type="entry name" value="PBP2_GluB"/>
    <property type="match status" value="1"/>
</dbReference>
<proteinExistence type="inferred from homology"/>
<evidence type="ECO:0000313" key="9">
    <source>
        <dbReference type="EMBL" id="CAA9523128.1"/>
    </source>
</evidence>
<dbReference type="AlphaFoldDB" id="A0A6J4TIS1"/>
<dbReference type="InterPro" id="IPR051455">
    <property type="entry name" value="Bact_solute-bind_prot3"/>
</dbReference>
<evidence type="ECO:0000256" key="6">
    <source>
        <dbReference type="SAM" id="SignalP"/>
    </source>
</evidence>
<feature type="compositionally biased region" description="Low complexity" evidence="5">
    <location>
        <begin position="37"/>
        <end position="50"/>
    </location>
</feature>
<dbReference type="SMART" id="SM00062">
    <property type="entry name" value="PBPb"/>
    <property type="match status" value="1"/>
</dbReference>
<name>A0A6J4TIS1_9ACTN</name>
<feature type="domain" description="Ionotropic glutamate receptor C-terminal" evidence="8">
    <location>
        <begin position="61"/>
        <end position="281"/>
    </location>
</feature>